<dbReference type="AlphaFoldDB" id="A0AA50HPZ2"/>
<name>A0AA50HPZ2_9GAMM</name>
<keyword evidence="2" id="KW-1185">Reference proteome</keyword>
<dbReference type="Pfam" id="PF10994">
    <property type="entry name" value="DUF2817"/>
    <property type="match status" value="1"/>
</dbReference>
<dbReference type="CDD" id="cd06233">
    <property type="entry name" value="M14-like"/>
    <property type="match status" value="1"/>
</dbReference>
<dbReference type="Proteomes" id="UP001228139">
    <property type="component" value="Chromosome"/>
</dbReference>
<reference evidence="1 2" key="1">
    <citation type="submission" date="2023-07" db="EMBL/GenBank/DDBJ databases">
        <title>Pathogenic bacteria of pear tree diseases.</title>
        <authorList>
            <person name="Zhang Z."/>
            <person name="He L."/>
            <person name="Huang R."/>
        </authorList>
    </citation>
    <scope>NUCLEOTIDE SEQUENCE [LARGE SCALE GENOMIC DNA]</scope>
    <source>
        <strain evidence="1 2">DE2</strain>
    </source>
</reference>
<gene>
    <name evidence="1" type="ORF">Q3V30_19085</name>
</gene>
<protein>
    <submittedName>
        <fullName evidence="1">DUF2817 domain-containing protein</fullName>
    </submittedName>
</protein>
<dbReference type="RefSeq" id="WP_306208483.1">
    <property type="nucleotide sequence ID" value="NZ_CP132353.1"/>
</dbReference>
<dbReference type="EMBL" id="CP132353">
    <property type="protein sequence ID" value="WLS78530.1"/>
    <property type="molecule type" value="Genomic_DNA"/>
</dbReference>
<accession>A0AA50HPZ2</accession>
<dbReference type="KEGG" id="epi:Q3V30_19085"/>
<organism evidence="1 2">
    <name type="scientific">Erwinia pyri</name>
    <dbReference type="NCBI Taxonomy" id="3062598"/>
    <lineage>
        <taxon>Bacteria</taxon>
        <taxon>Pseudomonadati</taxon>
        <taxon>Pseudomonadota</taxon>
        <taxon>Gammaproteobacteria</taxon>
        <taxon>Enterobacterales</taxon>
        <taxon>Erwiniaceae</taxon>
        <taxon>Erwinia</taxon>
    </lineage>
</organism>
<evidence type="ECO:0000313" key="1">
    <source>
        <dbReference type="EMBL" id="WLS78530.1"/>
    </source>
</evidence>
<sequence length="369" mass="40715">MRSLPDYSAQRARFLAAVARAGGANTAYPHPLSGPHGETLFTDVAVVGDPAAQKLMLIVSGTHGVEGYYGSESQIAWLETVKAAAMPDNVALVMVHLINPWGTAHLRRVNEDNADLNRNFINFVAGPPDNHAYGELHAVYTCRDIDGPERAQADALLLEKRQTLGWAGVKRIVEAGQYQYADGIFYGGQQASWSHLTMKTIIDHHLSRAKEIVSFDLHTGAGAYGHPMLMAIAEHDYPALQQARAIFGAWLTVLITGAGRDSETGVTATATGYLSQFMLDNLPQTQLLQLVVECGTLEGEEMHRRVRNDHWLHLFGDPASEQGLQIKRDLFDGFYPDDPDWQVTIALRTRQIFVRAWTALTQPDAHPVR</sequence>
<dbReference type="InterPro" id="IPR021259">
    <property type="entry name" value="DUF2817"/>
</dbReference>
<proteinExistence type="predicted"/>
<dbReference type="Gene3D" id="3.40.630.10">
    <property type="entry name" value="Zn peptidases"/>
    <property type="match status" value="1"/>
</dbReference>
<dbReference type="SUPFAM" id="SSF53187">
    <property type="entry name" value="Zn-dependent exopeptidases"/>
    <property type="match status" value="1"/>
</dbReference>
<evidence type="ECO:0000313" key="2">
    <source>
        <dbReference type="Proteomes" id="UP001228139"/>
    </source>
</evidence>